<evidence type="ECO:0000256" key="1">
    <source>
        <dbReference type="SAM" id="MobiDB-lite"/>
    </source>
</evidence>
<dbReference type="Proteomes" id="UP000309033">
    <property type="component" value="Unassembled WGS sequence"/>
</dbReference>
<evidence type="ECO:0000313" key="3">
    <source>
        <dbReference type="Proteomes" id="UP000309033"/>
    </source>
</evidence>
<feature type="region of interest" description="Disordered" evidence="1">
    <location>
        <begin position="78"/>
        <end position="127"/>
    </location>
</feature>
<feature type="region of interest" description="Disordered" evidence="1">
    <location>
        <begin position="1"/>
        <end position="56"/>
    </location>
</feature>
<comment type="caution">
    <text evidence="2">The sequence shown here is derived from an EMBL/GenBank/DDBJ whole genome shotgun (WGS) entry which is preliminary data.</text>
</comment>
<name>A0A5R8YWR8_9ACTN</name>
<protein>
    <submittedName>
        <fullName evidence="2">Uncharacterized protein</fullName>
    </submittedName>
</protein>
<evidence type="ECO:0000313" key="2">
    <source>
        <dbReference type="EMBL" id="TLP57952.1"/>
    </source>
</evidence>
<accession>A0A5R8YWR8</accession>
<keyword evidence="3" id="KW-1185">Reference proteome</keyword>
<reference evidence="2" key="1">
    <citation type="submission" date="2019-05" db="EMBL/GenBank/DDBJ databases">
        <title>Isolation, diversity and antifungal activity of Actinobacteria from wheat.</title>
        <authorList>
            <person name="Yu B."/>
        </authorList>
    </citation>
    <scope>NUCLEOTIDE SEQUENCE [LARGE SCALE GENOMIC DNA]</scope>
    <source>
        <strain evidence="2">NEAU-HEGS1-5</strain>
    </source>
</reference>
<sequence>MTEDTRPPAVEPSEVGRPVGRAGAWPSSPDPAGLVSPDPTAPASPEPNGMISPDPTGLEAWIRQVLGLAGARASAFTLPLPRPTAPADAAPAEGAQPGTAPADTAHADTARAGNPAAGPDADGTGGG</sequence>
<proteinExistence type="predicted"/>
<organism evidence="2 3">
    <name type="scientific">Microbispora triticiradicis</name>
    <dbReference type="NCBI Taxonomy" id="2200763"/>
    <lineage>
        <taxon>Bacteria</taxon>
        <taxon>Bacillati</taxon>
        <taxon>Actinomycetota</taxon>
        <taxon>Actinomycetes</taxon>
        <taxon>Streptosporangiales</taxon>
        <taxon>Streptosporangiaceae</taxon>
        <taxon>Microbispora</taxon>
    </lineage>
</organism>
<gene>
    <name evidence="2" type="ORF">FED44_20605</name>
</gene>
<feature type="compositionally biased region" description="Low complexity" evidence="1">
    <location>
        <begin position="85"/>
        <end position="104"/>
    </location>
</feature>
<feature type="compositionally biased region" description="Low complexity" evidence="1">
    <location>
        <begin position="110"/>
        <end position="127"/>
    </location>
</feature>
<dbReference type="EMBL" id="VANP01000007">
    <property type="protein sequence ID" value="TLP57952.1"/>
    <property type="molecule type" value="Genomic_DNA"/>
</dbReference>
<dbReference type="AlphaFoldDB" id="A0A5R8YWR8"/>